<organism evidence="2 3">
    <name type="scientific">Colletotrichum shisoi</name>
    <dbReference type="NCBI Taxonomy" id="2078593"/>
    <lineage>
        <taxon>Eukaryota</taxon>
        <taxon>Fungi</taxon>
        <taxon>Dikarya</taxon>
        <taxon>Ascomycota</taxon>
        <taxon>Pezizomycotina</taxon>
        <taxon>Sordariomycetes</taxon>
        <taxon>Hypocreomycetidae</taxon>
        <taxon>Glomerellales</taxon>
        <taxon>Glomerellaceae</taxon>
        <taxon>Colletotrichum</taxon>
        <taxon>Colletotrichum destructivum species complex</taxon>
    </lineage>
</organism>
<feature type="region of interest" description="Disordered" evidence="1">
    <location>
        <begin position="101"/>
        <end position="143"/>
    </location>
</feature>
<gene>
    <name evidence="2" type="ORF">CSHISOI_02188</name>
</gene>
<dbReference type="Proteomes" id="UP000326340">
    <property type="component" value="Unassembled WGS sequence"/>
</dbReference>
<accession>A0A5Q4C425</accession>
<comment type="caution">
    <text evidence="2">The sequence shown here is derived from an EMBL/GenBank/DDBJ whole genome shotgun (WGS) entry which is preliminary data.</text>
</comment>
<feature type="compositionally biased region" description="Basic and acidic residues" evidence="1">
    <location>
        <begin position="103"/>
        <end position="112"/>
    </location>
</feature>
<evidence type="ECO:0000256" key="1">
    <source>
        <dbReference type="SAM" id="MobiDB-lite"/>
    </source>
</evidence>
<proteinExistence type="predicted"/>
<sequence length="143" mass="16133">MTSADTVRSEADKSTLERPNTNAGYKYTHDHMMRAEAALEHRHPRNFEILSRHCSVPGPWVLFVSKPTLKQWEEWMMLLVKADIENHKQQTPWPPWRVAAWRSTEKPTEPSDRGLPPYSVRAGLPVPAPGAESAAHAGPLTFG</sequence>
<name>A0A5Q4C425_9PEZI</name>
<feature type="compositionally biased region" description="Basic and acidic residues" evidence="1">
    <location>
        <begin position="7"/>
        <end position="16"/>
    </location>
</feature>
<protein>
    <submittedName>
        <fullName evidence="2">Uncharacterized protein</fullName>
    </submittedName>
</protein>
<dbReference type="AlphaFoldDB" id="A0A5Q4C425"/>
<feature type="region of interest" description="Disordered" evidence="1">
    <location>
        <begin position="1"/>
        <end position="24"/>
    </location>
</feature>
<reference evidence="2 3" key="1">
    <citation type="journal article" date="2019" name="Sci. Rep.">
        <title>Colletotrichum shisoi sp. nov., an anthracnose pathogen of Perilla frutescens in Japan: molecular phylogenetic, morphological and genomic evidence.</title>
        <authorList>
            <person name="Gan P."/>
            <person name="Tsushima A."/>
            <person name="Hiroyama R."/>
            <person name="Narusaka M."/>
            <person name="Takano Y."/>
            <person name="Narusaka Y."/>
            <person name="Kawaradani M."/>
            <person name="Damm U."/>
            <person name="Shirasu K."/>
        </authorList>
    </citation>
    <scope>NUCLEOTIDE SEQUENCE [LARGE SCALE GENOMIC DNA]</scope>
    <source>
        <strain evidence="2 3">PG-2018a</strain>
    </source>
</reference>
<keyword evidence="3" id="KW-1185">Reference proteome</keyword>
<evidence type="ECO:0000313" key="2">
    <source>
        <dbReference type="EMBL" id="TQN73294.1"/>
    </source>
</evidence>
<evidence type="ECO:0000313" key="3">
    <source>
        <dbReference type="Proteomes" id="UP000326340"/>
    </source>
</evidence>
<dbReference type="EMBL" id="PUHP01000106">
    <property type="protein sequence ID" value="TQN73294.1"/>
    <property type="molecule type" value="Genomic_DNA"/>
</dbReference>